<keyword evidence="2" id="KW-1185">Reference proteome</keyword>
<dbReference type="PROSITE" id="PS51257">
    <property type="entry name" value="PROKAR_LIPOPROTEIN"/>
    <property type="match status" value="1"/>
</dbReference>
<name>A0A5D4H0U2_9SPHI</name>
<reference evidence="1 2" key="1">
    <citation type="submission" date="2019-08" db="EMBL/GenBank/DDBJ databases">
        <title>Phlebobacter frassis gen. nov. sp. nov., a new member of family Sphingobacteriaceae isolated from sand fly rearing media.</title>
        <authorList>
            <person name="Kakumanu M.L."/>
            <person name="Marayati B.F."/>
            <person name="Wada-Katsumata A."/>
            <person name="Wasserberg G."/>
            <person name="Schal C."/>
            <person name="Apperson C.S."/>
            <person name="Ponnusamy L."/>
        </authorList>
    </citation>
    <scope>NUCLEOTIDE SEQUENCE [LARGE SCALE GENOMIC DNA]</scope>
    <source>
        <strain evidence="1 2">SSI9</strain>
    </source>
</reference>
<dbReference type="SUPFAM" id="SSF51126">
    <property type="entry name" value="Pectin lyase-like"/>
    <property type="match status" value="1"/>
</dbReference>
<proteinExistence type="predicted"/>
<dbReference type="EMBL" id="VTAV01000014">
    <property type="protein sequence ID" value="TYR33863.1"/>
    <property type="molecule type" value="Genomic_DNA"/>
</dbReference>
<sequence>MKKLLFLGVLAIILVSCSQKNEINEEINIELEAAMLKAQKKSIYILIGANQPNSKVTYSTVSNNTLYMNYSADGWGGEISMQNMDNVSFLNNIIHSRSNISVIASSGYTSTNLTFDYNRYFTLSGSDTDIIFDWGGNTGMTYLTLASYRAATGLDANSTYGDPGFLSATLPNPDLHLNKYVSMY</sequence>
<dbReference type="InterPro" id="IPR011050">
    <property type="entry name" value="Pectin_lyase_fold/virulence"/>
</dbReference>
<dbReference type="AlphaFoldDB" id="A0A5D4H0U2"/>
<evidence type="ECO:0000313" key="1">
    <source>
        <dbReference type="EMBL" id="TYR33863.1"/>
    </source>
</evidence>
<dbReference type="RefSeq" id="WP_148920365.1">
    <property type="nucleotide sequence ID" value="NZ_VTAV01000014.1"/>
</dbReference>
<dbReference type="Proteomes" id="UP000322362">
    <property type="component" value="Unassembled WGS sequence"/>
</dbReference>
<evidence type="ECO:0000313" key="2">
    <source>
        <dbReference type="Proteomes" id="UP000322362"/>
    </source>
</evidence>
<accession>A0A5D4H0U2</accession>
<comment type="caution">
    <text evidence="1">The sequence shown here is derived from an EMBL/GenBank/DDBJ whole genome shotgun (WGS) entry which is preliminary data.</text>
</comment>
<gene>
    <name evidence="1" type="ORF">FXV77_16610</name>
</gene>
<organism evidence="1 2">
    <name type="scientific">Sphingobacterium phlebotomi</name>
    <dbReference type="NCBI Taxonomy" id="2605433"/>
    <lineage>
        <taxon>Bacteria</taxon>
        <taxon>Pseudomonadati</taxon>
        <taxon>Bacteroidota</taxon>
        <taxon>Sphingobacteriia</taxon>
        <taxon>Sphingobacteriales</taxon>
        <taxon>Sphingobacteriaceae</taxon>
        <taxon>Sphingobacterium</taxon>
    </lineage>
</organism>
<protein>
    <submittedName>
        <fullName evidence="1">Uncharacterized protein</fullName>
    </submittedName>
</protein>